<dbReference type="PANTHER" id="PTHR42879:SF6">
    <property type="entry name" value="NADPH-DEPENDENT REDUCTASE BACG"/>
    <property type="match status" value="1"/>
</dbReference>
<dbReference type="CDD" id="cd05344">
    <property type="entry name" value="BKR_like_SDR_like"/>
    <property type="match status" value="1"/>
</dbReference>
<accession>A0A6C2UA82</accession>
<protein>
    <submittedName>
        <fullName evidence="2">3-oxoacyl-[acyl-carrier-protein] reductase FabG</fullName>
    </submittedName>
</protein>
<organism evidence="2 3">
    <name type="scientific">Pontiella desulfatans</name>
    <dbReference type="NCBI Taxonomy" id="2750659"/>
    <lineage>
        <taxon>Bacteria</taxon>
        <taxon>Pseudomonadati</taxon>
        <taxon>Kiritimatiellota</taxon>
        <taxon>Kiritimatiellia</taxon>
        <taxon>Kiritimatiellales</taxon>
        <taxon>Pontiellaceae</taxon>
        <taxon>Pontiella</taxon>
    </lineage>
</organism>
<dbReference type="Proteomes" id="UP000366872">
    <property type="component" value="Unassembled WGS sequence"/>
</dbReference>
<dbReference type="InterPro" id="IPR002347">
    <property type="entry name" value="SDR_fam"/>
</dbReference>
<reference evidence="2 3" key="1">
    <citation type="submission" date="2019-04" db="EMBL/GenBank/DDBJ databases">
        <authorList>
            <person name="Van Vliet M D."/>
        </authorList>
    </citation>
    <scope>NUCLEOTIDE SEQUENCE [LARGE SCALE GENOMIC DNA]</scope>
    <source>
        <strain evidence="2 3">F1</strain>
    </source>
</reference>
<sequence length="263" mass="27787">MELGLHGKVAMVAGASRGLGYGIARELAREGALVSIGSRTEADVFDAAEVLTEETGSEVLPNILDVSNPESIAEWLESTTEAFGGVDCLVVNAGGPPAGTFDDFADSDWQSAFELTLMSSVRMIRAVLPAMREVGGGAILTVTSVSVKEPIDFLLLSNVMRSGVTSLAKSLSQQLAPENIRINNLMPGRIDTDRVQALDALKAEARELPVEEVRAANELGIPLGRYGTIEEFGRLGAFLLSDAASYITGQTIAVDGGSMKTVW</sequence>
<evidence type="ECO:0000313" key="3">
    <source>
        <dbReference type="Proteomes" id="UP000366872"/>
    </source>
</evidence>
<dbReference type="AlphaFoldDB" id="A0A6C2UA82"/>
<dbReference type="Gene3D" id="3.40.50.720">
    <property type="entry name" value="NAD(P)-binding Rossmann-like Domain"/>
    <property type="match status" value="1"/>
</dbReference>
<proteinExistence type="inferred from homology"/>
<dbReference type="InterPro" id="IPR036291">
    <property type="entry name" value="NAD(P)-bd_dom_sf"/>
</dbReference>
<dbReference type="RefSeq" id="WP_136082289.1">
    <property type="nucleotide sequence ID" value="NZ_CAAHFG010000004.1"/>
</dbReference>
<comment type="similarity">
    <text evidence="1">Belongs to the short-chain dehydrogenases/reductases (SDR) family.</text>
</comment>
<dbReference type="FunFam" id="3.40.50.720:FF:000084">
    <property type="entry name" value="Short-chain dehydrogenase reductase"/>
    <property type="match status" value="1"/>
</dbReference>
<name>A0A6C2UA82_PONDE</name>
<dbReference type="PANTHER" id="PTHR42879">
    <property type="entry name" value="3-OXOACYL-(ACYL-CARRIER-PROTEIN) REDUCTASE"/>
    <property type="match status" value="1"/>
</dbReference>
<dbReference type="PRINTS" id="PR00081">
    <property type="entry name" value="GDHRDH"/>
</dbReference>
<dbReference type="Pfam" id="PF13561">
    <property type="entry name" value="adh_short_C2"/>
    <property type="match status" value="1"/>
</dbReference>
<keyword evidence="3" id="KW-1185">Reference proteome</keyword>
<dbReference type="EMBL" id="CAAHFG010000004">
    <property type="protein sequence ID" value="VGO16763.1"/>
    <property type="molecule type" value="Genomic_DNA"/>
</dbReference>
<dbReference type="InterPro" id="IPR050259">
    <property type="entry name" value="SDR"/>
</dbReference>
<evidence type="ECO:0000313" key="2">
    <source>
        <dbReference type="EMBL" id="VGO16763.1"/>
    </source>
</evidence>
<dbReference type="SUPFAM" id="SSF51735">
    <property type="entry name" value="NAD(P)-binding Rossmann-fold domains"/>
    <property type="match status" value="1"/>
</dbReference>
<evidence type="ECO:0000256" key="1">
    <source>
        <dbReference type="ARBA" id="ARBA00006484"/>
    </source>
</evidence>
<gene>
    <name evidence="2" type="primary">fabG_6</name>
    <name evidence="2" type="ORF">PDESU_05355</name>
</gene>